<organism evidence="1 2">
    <name type="scientific">Escallonia herrerae</name>
    <dbReference type="NCBI Taxonomy" id="1293975"/>
    <lineage>
        <taxon>Eukaryota</taxon>
        <taxon>Viridiplantae</taxon>
        <taxon>Streptophyta</taxon>
        <taxon>Embryophyta</taxon>
        <taxon>Tracheophyta</taxon>
        <taxon>Spermatophyta</taxon>
        <taxon>Magnoliopsida</taxon>
        <taxon>eudicotyledons</taxon>
        <taxon>Gunneridae</taxon>
        <taxon>Pentapetalae</taxon>
        <taxon>asterids</taxon>
        <taxon>campanulids</taxon>
        <taxon>Escalloniales</taxon>
        <taxon>Escalloniaceae</taxon>
        <taxon>Escallonia</taxon>
    </lineage>
</organism>
<gene>
    <name evidence="1" type="ORF">RJ639_005449</name>
</gene>
<keyword evidence="2" id="KW-1185">Reference proteome</keyword>
<dbReference type="AlphaFoldDB" id="A0AA88VXZ0"/>
<protein>
    <submittedName>
        <fullName evidence="1">Uncharacterized protein</fullName>
    </submittedName>
</protein>
<reference evidence="1" key="1">
    <citation type="submission" date="2022-12" db="EMBL/GenBank/DDBJ databases">
        <title>Draft genome assemblies for two species of Escallonia (Escalloniales).</title>
        <authorList>
            <person name="Chanderbali A."/>
            <person name="Dervinis C."/>
            <person name="Anghel I."/>
            <person name="Soltis D."/>
            <person name="Soltis P."/>
            <person name="Zapata F."/>
        </authorList>
    </citation>
    <scope>NUCLEOTIDE SEQUENCE</scope>
    <source>
        <strain evidence="1">UCBG64.0493</strain>
        <tissue evidence="1">Leaf</tissue>
    </source>
</reference>
<proteinExistence type="predicted"/>
<dbReference type="EMBL" id="JAVXUP010001085">
    <property type="protein sequence ID" value="KAK3016147.1"/>
    <property type="molecule type" value="Genomic_DNA"/>
</dbReference>
<sequence>MKVIGELVKNQGHIRFPFSLDISWLIKNGAGLNNWGENLPNGHSNILANQLNMELGRRKINQKYRQMGKSVLPEDVVQEELDKRHWTFIREESSFPSIEGCSNIIISKSEVCSVSEKDALAAEASVLFHEKI</sequence>
<name>A0AA88VXZ0_9ASTE</name>
<comment type="caution">
    <text evidence="1">The sequence shown here is derived from an EMBL/GenBank/DDBJ whole genome shotgun (WGS) entry which is preliminary data.</text>
</comment>
<evidence type="ECO:0000313" key="1">
    <source>
        <dbReference type="EMBL" id="KAK3016147.1"/>
    </source>
</evidence>
<accession>A0AA88VXZ0</accession>
<dbReference type="Proteomes" id="UP001188597">
    <property type="component" value="Unassembled WGS sequence"/>
</dbReference>
<evidence type="ECO:0000313" key="2">
    <source>
        <dbReference type="Proteomes" id="UP001188597"/>
    </source>
</evidence>